<dbReference type="EMBL" id="WKJL01000010">
    <property type="protein sequence ID" value="MRW85378.1"/>
    <property type="molecule type" value="Genomic_DNA"/>
</dbReference>
<comment type="caution">
    <text evidence="1">The sequence shown here is derived from an EMBL/GenBank/DDBJ whole genome shotgun (WGS) entry which is preliminary data.</text>
</comment>
<reference evidence="1 2" key="1">
    <citation type="submission" date="2019-11" db="EMBL/GenBank/DDBJ databases">
        <title>Novel species isolated from a subtropical stream in China.</title>
        <authorList>
            <person name="Lu H."/>
        </authorList>
    </citation>
    <scope>NUCLEOTIDE SEQUENCE [LARGE SCALE GENOMIC DNA]</scope>
    <source>
        <strain evidence="1 2">FT26W</strain>
    </source>
</reference>
<organism evidence="1 2">
    <name type="scientific">Duganella aquatilis</name>
    <dbReference type="NCBI Taxonomy" id="2666082"/>
    <lineage>
        <taxon>Bacteria</taxon>
        <taxon>Pseudomonadati</taxon>
        <taxon>Pseudomonadota</taxon>
        <taxon>Betaproteobacteria</taxon>
        <taxon>Burkholderiales</taxon>
        <taxon>Oxalobacteraceae</taxon>
        <taxon>Telluria group</taxon>
        <taxon>Duganella</taxon>
    </lineage>
</organism>
<sequence length="132" mass="13921">MNARVTPAAAAALKQAAAQAMPKDRVSVYEQAFGQFAEELILQTRGAGVSVEPYLRNLNRIATLTAGLGAVLRIVAGNCVVADTFDAENPAMEPPLGSYTVNVLTNMAAEVCELITDDISGSADKLRDEVQP</sequence>
<gene>
    <name evidence="1" type="ORF">GJ698_14930</name>
</gene>
<protein>
    <submittedName>
        <fullName evidence="1">Uncharacterized protein</fullName>
    </submittedName>
</protein>
<proteinExistence type="predicted"/>
<name>A0A844CZS1_9BURK</name>
<accession>A0A844CZS1</accession>
<dbReference type="AlphaFoldDB" id="A0A844CZS1"/>
<keyword evidence="2" id="KW-1185">Reference proteome</keyword>
<evidence type="ECO:0000313" key="2">
    <source>
        <dbReference type="Proteomes" id="UP000439986"/>
    </source>
</evidence>
<evidence type="ECO:0000313" key="1">
    <source>
        <dbReference type="EMBL" id="MRW85378.1"/>
    </source>
</evidence>
<dbReference type="Proteomes" id="UP000439986">
    <property type="component" value="Unassembled WGS sequence"/>
</dbReference>
<dbReference type="RefSeq" id="WP_154358419.1">
    <property type="nucleotide sequence ID" value="NZ_WKJL01000010.1"/>
</dbReference>